<dbReference type="Pfam" id="PF16069">
    <property type="entry name" value="DUF4811"/>
    <property type="match status" value="1"/>
</dbReference>
<evidence type="ECO:0000313" key="2">
    <source>
        <dbReference type="EMBL" id="KRK73460.1"/>
    </source>
</evidence>
<gene>
    <name evidence="2" type="ORF">FD30_GL000718</name>
</gene>
<dbReference type="GeneID" id="84782319"/>
<dbReference type="RefSeq" id="WP_056944783.1">
    <property type="nucleotide sequence ID" value="NZ_AZDT01000062.1"/>
</dbReference>
<accession>A0A0R1JY72</accession>
<feature type="transmembrane region" description="Helical" evidence="1">
    <location>
        <begin position="25"/>
        <end position="45"/>
    </location>
</feature>
<dbReference type="InterPro" id="IPR032083">
    <property type="entry name" value="DUF4811"/>
</dbReference>
<dbReference type="PATRIC" id="fig|1423773.3.peg.733"/>
<dbReference type="STRING" id="1423773.FD30_GL000718"/>
<evidence type="ECO:0000256" key="1">
    <source>
        <dbReference type="SAM" id="Phobius"/>
    </source>
</evidence>
<dbReference type="OrthoDB" id="2249491at2"/>
<organism evidence="2 3">
    <name type="scientific">Levilactobacillus namurensis DSM 19117</name>
    <dbReference type="NCBI Taxonomy" id="1423773"/>
    <lineage>
        <taxon>Bacteria</taxon>
        <taxon>Bacillati</taxon>
        <taxon>Bacillota</taxon>
        <taxon>Bacilli</taxon>
        <taxon>Lactobacillales</taxon>
        <taxon>Lactobacillaceae</taxon>
        <taxon>Levilactobacillus</taxon>
    </lineage>
</organism>
<name>A0A0R1JY72_9LACO</name>
<comment type="caution">
    <text evidence="2">The sequence shown here is derived from an EMBL/GenBank/DDBJ whole genome shotgun (WGS) entry which is preliminary data.</text>
</comment>
<sequence>MIVILLILAVIGAFVCYVYMSNRVLSNLITLGLILVMGVSGVFIVKNDRDHYGLHNVTTTTTQTIYSASPSKQMPMMIYQSLGTADKHRVYVYKTSANAKKTHHTTAKVTTTNTVKRTTGKNRIVTQKTYREYQSKAYKFWFGLADNGHQYVKEHNTIYLNRNWTVLSTQQAKQLQKKAQSKTYQAQQKKAAKAYVQKQVMAAMTKDPTMSAAQRQKVIQQATAAYQAQAMQQLITQIKQG</sequence>
<dbReference type="Proteomes" id="UP000051162">
    <property type="component" value="Unassembled WGS sequence"/>
</dbReference>
<protein>
    <recommendedName>
        <fullName evidence="4">DUF4811 domain-containing protein</fullName>
    </recommendedName>
</protein>
<reference evidence="2 3" key="1">
    <citation type="journal article" date="2015" name="Genome Announc.">
        <title>Expanding the biotechnology potential of lactobacilli through comparative genomics of 213 strains and associated genera.</title>
        <authorList>
            <person name="Sun Z."/>
            <person name="Harris H.M."/>
            <person name="McCann A."/>
            <person name="Guo C."/>
            <person name="Argimon S."/>
            <person name="Zhang W."/>
            <person name="Yang X."/>
            <person name="Jeffery I.B."/>
            <person name="Cooney J.C."/>
            <person name="Kagawa T.F."/>
            <person name="Liu W."/>
            <person name="Song Y."/>
            <person name="Salvetti E."/>
            <person name="Wrobel A."/>
            <person name="Rasinkangas P."/>
            <person name="Parkhill J."/>
            <person name="Rea M.C."/>
            <person name="O'Sullivan O."/>
            <person name="Ritari J."/>
            <person name="Douillard F.P."/>
            <person name="Paul Ross R."/>
            <person name="Yang R."/>
            <person name="Briner A.E."/>
            <person name="Felis G.E."/>
            <person name="de Vos W.M."/>
            <person name="Barrangou R."/>
            <person name="Klaenhammer T.R."/>
            <person name="Caufield P.W."/>
            <person name="Cui Y."/>
            <person name="Zhang H."/>
            <person name="O'Toole P.W."/>
        </authorList>
    </citation>
    <scope>NUCLEOTIDE SEQUENCE [LARGE SCALE GENOMIC DNA]</scope>
    <source>
        <strain evidence="2 3">DSM 19117</strain>
    </source>
</reference>
<proteinExistence type="predicted"/>
<keyword evidence="1" id="KW-0812">Transmembrane</keyword>
<dbReference type="EMBL" id="AZDT01000062">
    <property type="protein sequence ID" value="KRK73460.1"/>
    <property type="molecule type" value="Genomic_DNA"/>
</dbReference>
<dbReference type="AlphaFoldDB" id="A0A0R1JY72"/>
<keyword evidence="1" id="KW-0472">Membrane</keyword>
<evidence type="ECO:0000313" key="3">
    <source>
        <dbReference type="Proteomes" id="UP000051162"/>
    </source>
</evidence>
<keyword evidence="3" id="KW-1185">Reference proteome</keyword>
<keyword evidence="1" id="KW-1133">Transmembrane helix</keyword>
<evidence type="ECO:0008006" key="4">
    <source>
        <dbReference type="Google" id="ProtNLM"/>
    </source>
</evidence>